<dbReference type="AlphaFoldDB" id="A0A0A5FZ66"/>
<organism evidence="1 2">
    <name type="scientific">Pontibacillus litoralis JSM 072002</name>
    <dbReference type="NCBI Taxonomy" id="1385512"/>
    <lineage>
        <taxon>Bacteria</taxon>
        <taxon>Bacillati</taxon>
        <taxon>Bacillota</taxon>
        <taxon>Bacilli</taxon>
        <taxon>Bacillales</taxon>
        <taxon>Bacillaceae</taxon>
        <taxon>Pontibacillus</taxon>
    </lineage>
</organism>
<evidence type="ECO:0000313" key="1">
    <source>
        <dbReference type="EMBL" id="KGX84133.1"/>
    </source>
</evidence>
<sequence length="70" mass="8354">MKEEKRRYVDFEQSKNFFVGALARTLFQLDLSQEEKEIFTNMYEKQLLDNDVVLTLYEIESRELGGITNE</sequence>
<proteinExistence type="predicted"/>
<protein>
    <submittedName>
        <fullName evidence="1">Uncharacterized protein</fullName>
    </submittedName>
</protein>
<dbReference type="Proteomes" id="UP000030401">
    <property type="component" value="Unassembled WGS sequence"/>
</dbReference>
<accession>A0A0A5FZ66</accession>
<dbReference type="EMBL" id="AVPG01000048">
    <property type="protein sequence ID" value="KGX84133.1"/>
    <property type="molecule type" value="Genomic_DNA"/>
</dbReference>
<name>A0A0A5FZ66_9BACI</name>
<evidence type="ECO:0000313" key="2">
    <source>
        <dbReference type="Proteomes" id="UP000030401"/>
    </source>
</evidence>
<dbReference type="RefSeq" id="WP_036836467.1">
    <property type="nucleotide sequence ID" value="NZ_AVPG01000048.1"/>
</dbReference>
<keyword evidence="2" id="KW-1185">Reference proteome</keyword>
<reference evidence="1 2" key="1">
    <citation type="submission" date="2013-08" db="EMBL/GenBank/DDBJ databases">
        <authorList>
            <person name="Huang J."/>
            <person name="Wang G."/>
        </authorList>
    </citation>
    <scope>NUCLEOTIDE SEQUENCE [LARGE SCALE GENOMIC DNA]</scope>
    <source>
        <strain evidence="1 2">JSM 072002</strain>
    </source>
</reference>
<gene>
    <name evidence="1" type="ORF">N784_14580</name>
</gene>
<dbReference type="STRING" id="1385512.N784_14580"/>
<comment type="caution">
    <text evidence="1">The sequence shown here is derived from an EMBL/GenBank/DDBJ whole genome shotgun (WGS) entry which is preliminary data.</text>
</comment>